<reference evidence="6 7" key="1">
    <citation type="submission" date="2020-02" db="EMBL/GenBank/DDBJ databases">
        <title>The whole genome sequence of CPCC 205119.</title>
        <authorList>
            <person name="Jiang Z."/>
        </authorList>
    </citation>
    <scope>NUCLEOTIDE SEQUENCE [LARGE SCALE GENOMIC DNA]</scope>
    <source>
        <strain evidence="6 7">CPCC 205119</strain>
    </source>
</reference>
<comment type="caution">
    <text evidence="6">The sequence shown here is derived from an EMBL/GenBank/DDBJ whole genome shotgun (WGS) entry which is preliminary data.</text>
</comment>
<feature type="domain" description="Luciferase-like" evidence="5">
    <location>
        <begin position="13"/>
        <end position="203"/>
    </location>
</feature>
<proteinExistence type="predicted"/>
<dbReference type="Gene3D" id="3.20.20.30">
    <property type="entry name" value="Luciferase-like domain"/>
    <property type="match status" value="1"/>
</dbReference>
<dbReference type="InterPro" id="IPR011251">
    <property type="entry name" value="Luciferase-like_dom"/>
</dbReference>
<dbReference type="PANTHER" id="PTHR42847">
    <property type="entry name" value="ALKANESULFONATE MONOOXYGENASE"/>
    <property type="match status" value="1"/>
</dbReference>
<keyword evidence="3" id="KW-0560">Oxidoreductase</keyword>
<dbReference type="Proteomes" id="UP000470470">
    <property type="component" value="Unassembled WGS sequence"/>
</dbReference>
<accession>A0A7K3WGE6</accession>
<keyword evidence="2" id="KW-0288">FMN</keyword>
<dbReference type="GO" id="GO:0008726">
    <property type="term" value="F:alkanesulfonate monooxygenase activity"/>
    <property type="evidence" value="ECO:0007669"/>
    <property type="project" value="TreeGrafter"/>
</dbReference>
<dbReference type="InterPro" id="IPR036661">
    <property type="entry name" value="Luciferase-like_sf"/>
</dbReference>
<sequence>MAPDVRPFRFAVQAYRPPSGAAWRELARQVEGLGYSALHTSDHYLGPGAVSEQTGHRPVTLAPVPAMAVAAEVTSTLRIGCRMFCVGYHHAYVLAKEVATLAELSGGRTEVGLGAGWLAAEYAAMGIPFPPAGERIAHLAEFVDLLRDFLAGRPADTRGAHVHATDMSPLPLLPSPPPIMIGGGAPRVLRLAGSVADIVSVNFDNRSGVIGAASIAGSGHEETLRKTGWVLEGAAGRPALPELEVGVYFLAVDGGGTTEAELSAQTGLAGEQLRSFPHALVGSVDAVCAELERRREVYGFSYVTVGDRSVEAFAPVVERLTGR</sequence>
<dbReference type="GO" id="GO:0046306">
    <property type="term" value="P:alkanesulfonate catabolic process"/>
    <property type="evidence" value="ECO:0007669"/>
    <property type="project" value="TreeGrafter"/>
</dbReference>
<dbReference type="RefSeq" id="WP_152727379.1">
    <property type="nucleotide sequence ID" value="NZ_JAABOZ010000001.1"/>
</dbReference>
<keyword evidence="4" id="KW-0503">Monooxygenase</keyword>
<evidence type="ECO:0000259" key="5">
    <source>
        <dbReference type="Pfam" id="PF00296"/>
    </source>
</evidence>
<organism evidence="6 7">
    <name type="scientific">Goekera deserti</name>
    <dbReference type="NCBI Taxonomy" id="2497753"/>
    <lineage>
        <taxon>Bacteria</taxon>
        <taxon>Bacillati</taxon>
        <taxon>Actinomycetota</taxon>
        <taxon>Actinomycetes</taxon>
        <taxon>Geodermatophilales</taxon>
        <taxon>Geodermatophilaceae</taxon>
        <taxon>Goekera</taxon>
    </lineage>
</organism>
<evidence type="ECO:0000313" key="6">
    <source>
        <dbReference type="EMBL" id="NEL55452.1"/>
    </source>
</evidence>
<dbReference type="InterPro" id="IPR050172">
    <property type="entry name" value="SsuD_RutA_monooxygenase"/>
</dbReference>
<keyword evidence="7" id="KW-1185">Reference proteome</keyword>
<dbReference type="SUPFAM" id="SSF51679">
    <property type="entry name" value="Bacterial luciferase-like"/>
    <property type="match status" value="1"/>
</dbReference>
<dbReference type="EMBL" id="JAAGWK010000022">
    <property type="protein sequence ID" value="NEL55452.1"/>
    <property type="molecule type" value="Genomic_DNA"/>
</dbReference>
<keyword evidence="1" id="KW-0285">Flavoprotein</keyword>
<evidence type="ECO:0000256" key="4">
    <source>
        <dbReference type="ARBA" id="ARBA00023033"/>
    </source>
</evidence>
<dbReference type="PANTHER" id="PTHR42847:SF4">
    <property type="entry name" value="ALKANESULFONATE MONOOXYGENASE-RELATED"/>
    <property type="match status" value="1"/>
</dbReference>
<protein>
    <submittedName>
        <fullName evidence="6">TIGR03621 family F420-dependent LLM class oxidoreductase</fullName>
    </submittedName>
</protein>
<evidence type="ECO:0000313" key="7">
    <source>
        <dbReference type="Proteomes" id="UP000470470"/>
    </source>
</evidence>
<gene>
    <name evidence="6" type="ORF">G1H19_15795</name>
</gene>
<dbReference type="NCBIfam" id="TIGR03621">
    <property type="entry name" value="F420_MSMEG_2516"/>
    <property type="match status" value="1"/>
</dbReference>
<evidence type="ECO:0000256" key="1">
    <source>
        <dbReference type="ARBA" id="ARBA00022630"/>
    </source>
</evidence>
<dbReference type="InterPro" id="IPR019923">
    <property type="entry name" value="Lucif-like_OxRdtase_MSMEG_2516"/>
</dbReference>
<dbReference type="AlphaFoldDB" id="A0A7K3WGE6"/>
<name>A0A7K3WGE6_9ACTN</name>
<evidence type="ECO:0000256" key="3">
    <source>
        <dbReference type="ARBA" id="ARBA00023002"/>
    </source>
</evidence>
<dbReference type="CDD" id="cd01097">
    <property type="entry name" value="Tetrahydromethanopterin_reductase"/>
    <property type="match status" value="1"/>
</dbReference>
<dbReference type="Pfam" id="PF00296">
    <property type="entry name" value="Bac_luciferase"/>
    <property type="match status" value="1"/>
</dbReference>
<evidence type="ECO:0000256" key="2">
    <source>
        <dbReference type="ARBA" id="ARBA00022643"/>
    </source>
</evidence>